<evidence type="ECO:0000256" key="3">
    <source>
        <dbReference type="SAM" id="SignalP"/>
    </source>
</evidence>
<dbReference type="Proteomes" id="UP001142055">
    <property type="component" value="Chromosome 3"/>
</dbReference>
<evidence type="ECO:0000256" key="1">
    <source>
        <dbReference type="SAM" id="MobiDB-lite"/>
    </source>
</evidence>
<proteinExistence type="predicted"/>
<keyword evidence="2" id="KW-0812">Transmembrane</keyword>
<accession>A0A9Q0M470</accession>
<feature type="compositionally biased region" description="Basic and acidic residues" evidence="1">
    <location>
        <begin position="103"/>
        <end position="114"/>
    </location>
</feature>
<feature type="signal peptide" evidence="3">
    <location>
        <begin position="1"/>
        <end position="24"/>
    </location>
</feature>
<feature type="transmembrane region" description="Helical" evidence="2">
    <location>
        <begin position="40"/>
        <end position="60"/>
    </location>
</feature>
<feature type="region of interest" description="Disordered" evidence="1">
    <location>
        <begin position="103"/>
        <end position="152"/>
    </location>
</feature>
<keyword evidence="2" id="KW-0472">Membrane</keyword>
<feature type="chain" id="PRO_5040435096" evidence="3">
    <location>
        <begin position="25"/>
        <end position="272"/>
    </location>
</feature>
<sequence>MISNSYVTIILLIFVLFLFSNIYADQEQDSTDDGCNYVPYVIIFIILIVLVVLGLLILYYRYGKKIGQINQSNTMMNHEDGNYGSKSKISKVSMVNNKDDISYHSVSKKEKSTRYVESPSKKTTKTRMKPARRQSGESGFSRRTGTTQKIESYQKFKKRAVIKVISEDKRKVSENKRKASKTQRNLKRSRVKIPRATSSQNKITKDGSRLSKKQQRKKSVNKKRPERKESPVGKVGSRTMLYNDGISFYKQILKSIHSVKSVSQYFADGARK</sequence>
<evidence type="ECO:0000256" key="2">
    <source>
        <dbReference type="SAM" id="Phobius"/>
    </source>
</evidence>
<evidence type="ECO:0000313" key="4">
    <source>
        <dbReference type="EMBL" id="KAJ6217115.1"/>
    </source>
</evidence>
<gene>
    <name evidence="4" type="ORF">RDWZM_008272</name>
</gene>
<dbReference type="AlphaFoldDB" id="A0A9Q0M470"/>
<feature type="compositionally biased region" description="Basic residues" evidence="1">
    <location>
        <begin position="210"/>
        <end position="225"/>
    </location>
</feature>
<evidence type="ECO:0000313" key="5">
    <source>
        <dbReference type="Proteomes" id="UP001142055"/>
    </source>
</evidence>
<keyword evidence="3" id="KW-0732">Signal</keyword>
<reference evidence="4" key="1">
    <citation type="submission" date="2022-12" db="EMBL/GenBank/DDBJ databases">
        <title>Genome assemblies of Blomia tropicalis.</title>
        <authorList>
            <person name="Cui Y."/>
        </authorList>
    </citation>
    <scope>NUCLEOTIDE SEQUENCE</scope>
    <source>
        <tissue evidence="4">Adult mites</tissue>
    </source>
</reference>
<feature type="region of interest" description="Disordered" evidence="1">
    <location>
        <begin position="170"/>
        <end position="237"/>
    </location>
</feature>
<feature type="compositionally biased region" description="Basic residues" evidence="1">
    <location>
        <begin position="178"/>
        <end position="193"/>
    </location>
</feature>
<organism evidence="4 5">
    <name type="scientific">Blomia tropicalis</name>
    <name type="common">Mite</name>
    <dbReference type="NCBI Taxonomy" id="40697"/>
    <lineage>
        <taxon>Eukaryota</taxon>
        <taxon>Metazoa</taxon>
        <taxon>Ecdysozoa</taxon>
        <taxon>Arthropoda</taxon>
        <taxon>Chelicerata</taxon>
        <taxon>Arachnida</taxon>
        <taxon>Acari</taxon>
        <taxon>Acariformes</taxon>
        <taxon>Sarcoptiformes</taxon>
        <taxon>Astigmata</taxon>
        <taxon>Glycyphagoidea</taxon>
        <taxon>Echimyopodidae</taxon>
        <taxon>Blomia</taxon>
    </lineage>
</organism>
<feature type="compositionally biased region" description="Polar residues" evidence="1">
    <location>
        <begin position="136"/>
        <end position="151"/>
    </location>
</feature>
<keyword evidence="5" id="KW-1185">Reference proteome</keyword>
<feature type="compositionally biased region" description="Basic residues" evidence="1">
    <location>
        <begin position="122"/>
        <end position="132"/>
    </location>
</feature>
<name>A0A9Q0M470_BLOTA</name>
<dbReference type="EMBL" id="JAPWDV010000003">
    <property type="protein sequence ID" value="KAJ6217115.1"/>
    <property type="molecule type" value="Genomic_DNA"/>
</dbReference>
<keyword evidence="2" id="KW-1133">Transmembrane helix</keyword>
<comment type="caution">
    <text evidence="4">The sequence shown here is derived from an EMBL/GenBank/DDBJ whole genome shotgun (WGS) entry which is preliminary data.</text>
</comment>
<protein>
    <submittedName>
        <fullName evidence="4">Uncharacterized protein</fullName>
    </submittedName>
</protein>